<evidence type="ECO:0000313" key="1">
    <source>
        <dbReference type="EMBL" id="QBZ57995.1"/>
    </source>
</evidence>
<evidence type="ECO:0000313" key="2">
    <source>
        <dbReference type="Proteomes" id="UP000294847"/>
    </source>
</evidence>
<name>A0A4V1C5Y4_PYROR</name>
<feature type="non-terminal residue" evidence="1">
    <location>
        <position position="208"/>
    </location>
</feature>
<sequence length="208" mass="22322">MLPILYQTASLDIAHIHETLPPPVPRPRPLLPLPLVPHRSPCRPGRSSSRRPRLPLLPQSAVALDKAPFKGSYVWPRRAEGIVVIVPVFTTEESRAGRVLEGLVEQLGGDGVLRTDCERLVQDDDGVSWPALVEMDQTLCAEYGRVLAAQTQDFIKLVEGLVEMALAAQGVSQVGTSRQPGLRVAIVGLGDIEGAAEHGGGVLEAVLV</sequence>
<dbReference type="AlphaFoldDB" id="A0A4V1C5Y4"/>
<accession>A0A4V1C5Y4</accession>
<proteinExistence type="predicted"/>
<protein>
    <submittedName>
        <fullName evidence="1">Uncharacterized protein</fullName>
    </submittedName>
</protein>
<dbReference type="Proteomes" id="UP000294847">
    <property type="component" value="Chromosome 3"/>
</dbReference>
<organism evidence="1 2">
    <name type="scientific">Pyricularia oryzae</name>
    <name type="common">Rice blast fungus</name>
    <name type="synonym">Magnaporthe oryzae</name>
    <dbReference type="NCBI Taxonomy" id="318829"/>
    <lineage>
        <taxon>Eukaryota</taxon>
        <taxon>Fungi</taxon>
        <taxon>Dikarya</taxon>
        <taxon>Ascomycota</taxon>
        <taxon>Pezizomycotina</taxon>
        <taxon>Sordariomycetes</taxon>
        <taxon>Sordariomycetidae</taxon>
        <taxon>Magnaporthales</taxon>
        <taxon>Pyriculariaceae</taxon>
        <taxon>Pyricularia</taxon>
    </lineage>
</organism>
<gene>
    <name evidence="1" type="ORF">PoMZ_02933</name>
</gene>
<dbReference type="EMBL" id="CP034206">
    <property type="protein sequence ID" value="QBZ57995.1"/>
    <property type="molecule type" value="Genomic_DNA"/>
</dbReference>
<reference evidence="1 2" key="1">
    <citation type="journal article" date="2019" name="Mol. Biol. Evol.">
        <title>Blast fungal genomes show frequent chromosomal changes, gene gains and losses, and effector gene turnover.</title>
        <authorList>
            <person name="Gomez Luciano L.B."/>
            <person name="Jason Tsai I."/>
            <person name="Chuma I."/>
            <person name="Tosa Y."/>
            <person name="Chen Y.H."/>
            <person name="Li J.Y."/>
            <person name="Li M.Y."/>
            <person name="Jade Lu M.Y."/>
            <person name="Nakayashiki H."/>
            <person name="Li W.H."/>
        </authorList>
    </citation>
    <scope>NUCLEOTIDE SEQUENCE [LARGE SCALE GENOMIC DNA]</scope>
    <source>
        <strain evidence="1">MZ5-1-6</strain>
    </source>
</reference>